<dbReference type="Gene3D" id="1.10.10.10">
    <property type="entry name" value="Winged helix-like DNA-binding domain superfamily/Winged helix DNA-binding domain"/>
    <property type="match status" value="1"/>
</dbReference>
<comment type="caution">
    <text evidence="6">The sequence shown here is derived from an EMBL/GenBank/DDBJ whole genome shotgun (WGS) entry which is preliminary data.</text>
</comment>
<dbReference type="PRINTS" id="PR00039">
    <property type="entry name" value="HTHLYSR"/>
</dbReference>
<evidence type="ECO:0000256" key="4">
    <source>
        <dbReference type="ARBA" id="ARBA00023163"/>
    </source>
</evidence>
<dbReference type="Pfam" id="PF03466">
    <property type="entry name" value="LysR_substrate"/>
    <property type="match status" value="1"/>
</dbReference>
<feature type="domain" description="HTH lysR-type" evidence="5">
    <location>
        <begin position="2"/>
        <end position="59"/>
    </location>
</feature>
<keyword evidence="4" id="KW-0804">Transcription</keyword>
<dbReference type="SUPFAM" id="SSF53850">
    <property type="entry name" value="Periplasmic binding protein-like II"/>
    <property type="match status" value="1"/>
</dbReference>
<comment type="similarity">
    <text evidence="1">Belongs to the LysR transcriptional regulatory family.</text>
</comment>
<dbReference type="PANTHER" id="PTHR30346">
    <property type="entry name" value="TRANSCRIPTIONAL DUAL REGULATOR HCAR-RELATED"/>
    <property type="match status" value="1"/>
</dbReference>
<protein>
    <submittedName>
        <fullName evidence="6">Transcriptional regulator</fullName>
    </submittedName>
</protein>
<evidence type="ECO:0000313" key="6">
    <source>
        <dbReference type="EMBL" id="GHH47585.1"/>
    </source>
</evidence>
<keyword evidence="7" id="KW-1185">Reference proteome</keyword>
<dbReference type="PROSITE" id="PS50931">
    <property type="entry name" value="HTH_LYSR"/>
    <property type="match status" value="1"/>
</dbReference>
<dbReference type="EMBL" id="BNBA01000002">
    <property type="protein sequence ID" value="GHH47585.1"/>
    <property type="molecule type" value="Genomic_DNA"/>
</dbReference>
<sequence>MFDLNQLRCFVAVAEELHFRRAAERLHMTQPPLSRQIQMLEHHVGAALLERNNRSVRLTPAGRSLLAEARTILRLAENASLRARRVGLGEAGTVSIGFTAGAGYRFLPEAIARWRAQLPDVDLQLKEMVSMAQLEALEAGRLDVALLRPPIHREGFNSRCVAREPLIAALPERDPLAQRPQLALEHFNLRPFVMYSPDEARYFHDLVAQLFGARGIRPHYVQYVSQIHSVLALVRGGLGVALVPEAASGLRYEGIVYRPVHPLVPAEPVELHMVWKQGNDNPALPKIVQG</sequence>
<evidence type="ECO:0000256" key="3">
    <source>
        <dbReference type="ARBA" id="ARBA00023125"/>
    </source>
</evidence>
<dbReference type="InterPro" id="IPR036388">
    <property type="entry name" value="WH-like_DNA-bd_sf"/>
</dbReference>
<dbReference type="AlphaFoldDB" id="A0A919KGZ4"/>
<dbReference type="InterPro" id="IPR036390">
    <property type="entry name" value="WH_DNA-bd_sf"/>
</dbReference>
<dbReference type="Proteomes" id="UP000623958">
    <property type="component" value="Unassembled WGS sequence"/>
</dbReference>
<dbReference type="GO" id="GO:0003677">
    <property type="term" value="F:DNA binding"/>
    <property type="evidence" value="ECO:0007669"/>
    <property type="project" value="UniProtKB-KW"/>
</dbReference>
<organism evidence="6 7">
    <name type="scientific">Xanthomonas boreopolis</name>
    <dbReference type="NCBI Taxonomy" id="86183"/>
    <lineage>
        <taxon>Bacteria</taxon>
        <taxon>Pseudomonadati</taxon>
        <taxon>Pseudomonadota</taxon>
        <taxon>Gammaproteobacteria</taxon>
        <taxon>Lysobacterales</taxon>
        <taxon>Lysobacteraceae</taxon>
        <taxon>Xanthomonas</taxon>
    </lineage>
</organism>
<dbReference type="CDD" id="cd08447">
    <property type="entry name" value="PBP2_LTTR_aromatics_like_1"/>
    <property type="match status" value="1"/>
</dbReference>
<evidence type="ECO:0000313" key="7">
    <source>
        <dbReference type="Proteomes" id="UP000623958"/>
    </source>
</evidence>
<evidence type="ECO:0000256" key="2">
    <source>
        <dbReference type="ARBA" id="ARBA00023015"/>
    </source>
</evidence>
<accession>A0A919KGZ4</accession>
<reference evidence="6" key="1">
    <citation type="journal article" date="2014" name="Int. J. Syst. Evol. Microbiol.">
        <title>Complete genome sequence of Corynebacterium casei LMG S-19264T (=DSM 44701T), isolated from a smear-ripened cheese.</title>
        <authorList>
            <consortium name="US DOE Joint Genome Institute (JGI-PGF)"/>
            <person name="Walter F."/>
            <person name="Albersmeier A."/>
            <person name="Kalinowski J."/>
            <person name="Ruckert C."/>
        </authorList>
    </citation>
    <scope>NUCLEOTIDE SEQUENCE</scope>
    <source>
        <strain evidence="6">JCM 13306</strain>
    </source>
</reference>
<dbReference type="SUPFAM" id="SSF46785">
    <property type="entry name" value="Winged helix' DNA-binding domain"/>
    <property type="match status" value="1"/>
</dbReference>
<dbReference type="Pfam" id="PF00126">
    <property type="entry name" value="HTH_1"/>
    <property type="match status" value="1"/>
</dbReference>
<gene>
    <name evidence="6" type="ORF">GCM10009090_04260</name>
</gene>
<dbReference type="GO" id="GO:0003700">
    <property type="term" value="F:DNA-binding transcription factor activity"/>
    <property type="evidence" value="ECO:0007669"/>
    <property type="project" value="InterPro"/>
</dbReference>
<evidence type="ECO:0000259" key="5">
    <source>
        <dbReference type="PROSITE" id="PS50931"/>
    </source>
</evidence>
<dbReference type="Gene3D" id="3.40.190.10">
    <property type="entry name" value="Periplasmic binding protein-like II"/>
    <property type="match status" value="2"/>
</dbReference>
<keyword evidence="2" id="KW-0805">Transcription regulation</keyword>
<reference evidence="6" key="2">
    <citation type="submission" date="2020-09" db="EMBL/GenBank/DDBJ databases">
        <authorList>
            <person name="Sun Q."/>
            <person name="Ohkuma M."/>
        </authorList>
    </citation>
    <scope>NUCLEOTIDE SEQUENCE</scope>
    <source>
        <strain evidence="6">JCM 13306</strain>
    </source>
</reference>
<dbReference type="FunFam" id="1.10.10.10:FF:000001">
    <property type="entry name" value="LysR family transcriptional regulator"/>
    <property type="match status" value="1"/>
</dbReference>
<dbReference type="InterPro" id="IPR000847">
    <property type="entry name" value="LysR_HTH_N"/>
</dbReference>
<dbReference type="PANTHER" id="PTHR30346:SF0">
    <property type="entry name" value="HCA OPERON TRANSCRIPTIONAL ACTIVATOR HCAR"/>
    <property type="match status" value="1"/>
</dbReference>
<dbReference type="GO" id="GO:0032993">
    <property type="term" value="C:protein-DNA complex"/>
    <property type="evidence" value="ECO:0007669"/>
    <property type="project" value="TreeGrafter"/>
</dbReference>
<proteinExistence type="inferred from homology"/>
<dbReference type="RefSeq" id="WP_434028454.1">
    <property type="nucleotide sequence ID" value="NZ_BNBA01000002.1"/>
</dbReference>
<evidence type="ECO:0000256" key="1">
    <source>
        <dbReference type="ARBA" id="ARBA00009437"/>
    </source>
</evidence>
<keyword evidence="3" id="KW-0238">DNA-binding</keyword>
<name>A0A919KGZ4_9XANT</name>
<dbReference type="InterPro" id="IPR005119">
    <property type="entry name" value="LysR_subst-bd"/>
</dbReference>